<dbReference type="EMBL" id="CM018038">
    <property type="protein sequence ID" value="KAA8537605.1"/>
    <property type="molecule type" value="Genomic_DNA"/>
</dbReference>
<gene>
    <name evidence="1" type="ORF">F0562_027213</name>
</gene>
<reference evidence="1 2" key="1">
    <citation type="submission" date="2019-09" db="EMBL/GenBank/DDBJ databases">
        <title>A chromosome-level genome assembly of the Chinese tupelo Nyssa sinensis.</title>
        <authorList>
            <person name="Yang X."/>
            <person name="Kang M."/>
            <person name="Yang Y."/>
            <person name="Xiong H."/>
            <person name="Wang M."/>
            <person name="Zhang Z."/>
            <person name="Wang Z."/>
            <person name="Wu H."/>
            <person name="Ma T."/>
            <person name="Liu J."/>
            <person name="Xi Z."/>
        </authorList>
    </citation>
    <scope>NUCLEOTIDE SEQUENCE [LARGE SCALE GENOMIC DNA]</scope>
    <source>
        <strain evidence="1">J267</strain>
        <tissue evidence="1">Leaf</tissue>
    </source>
</reference>
<accession>A0A5J5B2T3</accession>
<keyword evidence="2" id="KW-1185">Reference proteome</keyword>
<name>A0A5J5B2T3_9ASTE</name>
<dbReference type="AlphaFoldDB" id="A0A5J5B2T3"/>
<sequence length="133" mass="15509">MEGCETLAVQMIERDVRAYMDDEHSNNGELQVDKEFWLGKQWKRTKQILGFRFSVRFTEATGKELSPLIVYCTFLRIGINKKIYAHKFGRNSKEHPFDHLDFGLLGGPLELIFNGRSWGKWCLYSDVSSQVEE</sequence>
<evidence type="ECO:0000313" key="2">
    <source>
        <dbReference type="Proteomes" id="UP000325577"/>
    </source>
</evidence>
<evidence type="ECO:0000313" key="1">
    <source>
        <dbReference type="EMBL" id="KAA8537605.1"/>
    </source>
</evidence>
<proteinExistence type="predicted"/>
<organism evidence="1 2">
    <name type="scientific">Nyssa sinensis</name>
    <dbReference type="NCBI Taxonomy" id="561372"/>
    <lineage>
        <taxon>Eukaryota</taxon>
        <taxon>Viridiplantae</taxon>
        <taxon>Streptophyta</taxon>
        <taxon>Embryophyta</taxon>
        <taxon>Tracheophyta</taxon>
        <taxon>Spermatophyta</taxon>
        <taxon>Magnoliopsida</taxon>
        <taxon>eudicotyledons</taxon>
        <taxon>Gunneridae</taxon>
        <taxon>Pentapetalae</taxon>
        <taxon>asterids</taxon>
        <taxon>Cornales</taxon>
        <taxon>Nyssaceae</taxon>
        <taxon>Nyssa</taxon>
    </lineage>
</organism>
<dbReference type="Proteomes" id="UP000325577">
    <property type="component" value="Linkage Group LG15"/>
</dbReference>
<protein>
    <submittedName>
        <fullName evidence="1">Uncharacterized protein</fullName>
    </submittedName>
</protein>